<organism evidence="3 4">
    <name type="scientific">Bacillus taeanensis</name>
    <dbReference type="NCBI Taxonomy" id="273032"/>
    <lineage>
        <taxon>Bacteria</taxon>
        <taxon>Bacillati</taxon>
        <taxon>Bacillota</taxon>
        <taxon>Bacilli</taxon>
        <taxon>Bacillales</taxon>
        <taxon>Bacillaceae</taxon>
        <taxon>Bacillus</taxon>
    </lineage>
</organism>
<proteinExistence type="predicted"/>
<evidence type="ECO:0000256" key="2">
    <source>
        <dbReference type="SAM" id="MobiDB-lite"/>
    </source>
</evidence>
<accession>A0A366XVR7</accession>
<feature type="region of interest" description="Disordered" evidence="2">
    <location>
        <begin position="33"/>
        <end position="54"/>
    </location>
</feature>
<gene>
    <name evidence="3" type="ORF">DS031_17820</name>
</gene>
<sequence>MTQANYSQDEITEVIAALLEKTTNRMKLEQLKKKEEDIKKQRQKMQEKERNTQQVNPVENLRNNLEDEKRMNDIINEYKGKSDKSMMQLLKDKINNLRNYSIQIVNKNKEISEKETLGKALLKLDKDIKLMQTAKDHLEDQFKQVYKDEIKKIFGDQEKDHLKNDIIKAFSRSYYAQLNNQKESDKQILKHVNDLKESDVVNDKDIEISRLKGLNTAIDKVREEKEMTDAEKIDLNIKYDAIQSKIEKGETVSTIPFIKEKNLQTNNDSIQNLNKHLDDLNKKTNKMMDRQEQLDKILQTDFSKQIVSQIQKNEVLLSSLDQYVKNAATSQIQNLQKDVSSFKKALTPQESQKYNSRIQNIEDNLNKSYEKTMDLKEESTEKKMEEKDKEMEKSPSRSKAYDMSLER</sequence>
<dbReference type="RefSeq" id="WP_113807411.1">
    <property type="nucleotide sequence ID" value="NZ_QOCW01000023.1"/>
</dbReference>
<feature type="region of interest" description="Disordered" evidence="2">
    <location>
        <begin position="348"/>
        <end position="407"/>
    </location>
</feature>
<keyword evidence="1" id="KW-0175">Coiled coil</keyword>
<feature type="compositionally biased region" description="Polar residues" evidence="2">
    <location>
        <begin position="348"/>
        <end position="363"/>
    </location>
</feature>
<evidence type="ECO:0000313" key="4">
    <source>
        <dbReference type="Proteomes" id="UP000253314"/>
    </source>
</evidence>
<keyword evidence="4" id="KW-1185">Reference proteome</keyword>
<comment type="caution">
    <text evidence="3">The sequence shown here is derived from an EMBL/GenBank/DDBJ whole genome shotgun (WGS) entry which is preliminary data.</text>
</comment>
<protein>
    <submittedName>
        <fullName evidence="3">Uncharacterized protein</fullName>
    </submittedName>
</protein>
<dbReference type="Proteomes" id="UP000253314">
    <property type="component" value="Unassembled WGS sequence"/>
</dbReference>
<feature type="coiled-coil region" evidence="1">
    <location>
        <begin position="263"/>
        <end position="290"/>
    </location>
</feature>
<feature type="compositionally biased region" description="Basic and acidic residues" evidence="2">
    <location>
        <begin position="33"/>
        <end position="51"/>
    </location>
</feature>
<feature type="compositionally biased region" description="Basic and acidic residues" evidence="2">
    <location>
        <begin position="364"/>
        <end position="395"/>
    </location>
</feature>
<dbReference type="EMBL" id="QOCW01000023">
    <property type="protein sequence ID" value="RBW68234.1"/>
    <property type="molecule type" value="Genomic_DNA"/>
</dbReference>
<reference evidence="3 4" key="1">
    <citation type="submission" date="2018-07" db="EMBL/GenBank/DDBJ databases">
        <title>Lottiidibacillus patelloidae gen. nov., sp. nov., isolated from the intestinal tract of a marine limpet and the reclassification of B. taeanensis BH030017T, B. algicola KMM 3737T and B. hwajinpoensis SW-72T as genus Lottiidibacillus.</title>
        <authorList>
            <person name="Liu R."/>
            <person name="Huang Z."/>
        </authorList>
    </citation>
    <scope>NUCLEOTIDE SEQUENCE [LARGE SCALE GENOMIC DNA]</scope>
    <source>
        <strain evidence="3 4">BH030017</strain>
    </source>
</reference>
<dbReference type="AlphaFoldDB" id="A0A366XVR7"/>
<evidence type="ECO:0000256" key="1">
    <source>
        <dbReference type="SAM" id="Coils"/>
    </source>
</evidence>
<evidence type="ECO:0000313" key="3">
    <source>
        <dbReference type="EMBL" id="RBW68234.1"/>
    </source>
</evidence>
<name>A0A366XVR7_9BACI</name>